<keyword evidence="5" id="KW-0520">NAD</keyword>
<keyword evidence="3 5" id="KW-1133">Transmembrane helix</keyword>
<comment type="function">
    <text evidence="5">NDH-1 shuttles electrons from NADH, via FMN and iron-sulfur (Fe-S) centers, to quinones in the respiratory chain. The immediate electron acceptor for the enzyme in this species is believed to be a menaquinone. Couples the redox reaction to proton translocation (for every two electrons transferred, four hydrogen ions are translocated across the cytoplasmic membrane), and thus conserves the redox energy in a proton gradient.</text>
</comment>
<dbReference type="PRINTS" id="PR01434">
    <property type="entry name" value="NADHDHGNASE5"/>
</dbReference>
<feature type="transmembrane region" description="Helical" evidence="5">
    <location>
        <begin position="394"/>
        <end position="414"/>
    </location>
</feature>
<keyword evidence="2 5" id="KW-0812">Transmembrane</keyword>
<feature type="transmembrane region" description="Helical" evidence="5">
    <location>
        <begin position="94"/>
        <end position="114"/>
    </location>
</feature>
<dbReference type="InterPro" id="IPR001750">
    <property type="entry name" value="ND/Mrp_TM"/>
</dbReference>
<comment type="subcellular location">
    <subcellularLocation>
        <location evidence="5">Cell membrane</location>
        <topology evidence="5">Multi-pass membrane protein</topology>
    </subcellularLocation>
    <subcellularLocation>
        <location evidence="1">Endomembrane system</location>
        <topology evidence="1">Multi-pass membrane protein</topology>
    </subcellularLocation>
    <subcellularLocation>
        <location evidence="6">Membrane</location>
        <topology evidence="6">Multi-pass membrane protein</topology>
    </subcellularLocation>
</comment>
<sequence>MTTLIIISVLPLVLLYMGLYKAQKALLPVTVLGLLVALGTAVMQWTEKNEAAPMYSGMMLFNNFSIAFSAISIVSTILILLLSKGYFEKISNHIAEYYAIILFSLAGIIVMVSYHNLSMMFIGIEIMSVSLYILAGIRKNDFASNEAALKYFLMGAFSTGFLLFGIALIYGSSGSFDLEGIRTYVAGNPQNIDPLFYTGILLIIVGMCFKVGAAPFHFWTPDVYEGAPSLITAYMSTVVKVAGFAAFLRLFSACFLLMADFWTPVLLVITIVTLFIGNITALYQQSFKRMMAFSSISHAGYLMFAIVAIGAASANSIFVYATAYSIASIVAFGSLILVRQHSGTDNFEGFNGLAKHNPFLAFVLTVSMLSLAGIPLTAGFIGKFYMFTGALSQYKVWLVIIAVINAIISIFYYFRVIIAMYFRSGDDAEVAIPAYYKLVFGFSALATIVIGIYPTLISALI</sequence>
<keyword evidence="5" id="KW-1278">Translocase</keyword>
<feature type="transmembrane region" description="Helical" evidence="5">
    <location>
        <begin position="359"/>
        <end position="382"/>
    </location>
</feature>
<dbReference type="RefSeq" id="WP_146381290.1">
    <property type="nucleotide sequence ID" value="NZ_VOEJ01000003.1"/>
</dbReference>
<evidence type="ECO:0000313" key="9">
    <source>
        <dbReference type="Proteomes" id="UP000320042"/>
    </source>
</evidence>
<dbReference type="GO" id="GO:0012505">
    <property type="term" value="C:endomembrane system"/>
    <property type="evidence" value="ECO:0007669"/>
    <property type="project" value="UniProtKB-SubCell"/>
</dbReference>
<dbReference type="InterPro" id="IPR010096">
    <property type="entry name" value="NADH-Q_OxRdtase_suN/2"/>
</dbReference>
<comment type="subunit">
    <text evidence="5">NDH-1 is composed of 14 different subunits. Subunits NuoA, H, J, K, L, M, N constitute the membrane sector of the complex.</text>
</comment>
<name>A0A563UEF2_9SPHI</name>
<accession>A0A563UEF2</accession>
<reference evidence="8 9" key="1">
    <citation type="submission" date="2019-07" db="EMBL/GenBank/DDBJ databases">
        <authorList>
            <person name="Kim J."/>
        </authorList>
    </citation>
    <scope>NUCLEOTIDE SEQUENCE [LARGE SCALE GENOMIC DNA]</scope>
    <source>
        <strain evidence="9">dk17</strain>
    </source>
</reference>
<keyword evidence="5" id="KW-0813">Transport</keyword>
<feature type="transmembrane region" description="Helical" evidence="5">
    <location>
        <begin position="265"/>
        <end position="283"/>
    </location>
</feature>
<keyword evidence="4 5" id="KW-0472">Membrane</keyword>
<feature type="transmembrane region" description="Helical" evidence="5">
    <location>
        <begin position="64"/>
        <end position="82"/>
    </location>
</feature>
<evidence type="ECO:0000256" key="6">
    <source>
        <dbReference type="RuleBase" id="RU000320"/>
    </source>
</evidence>
<dbReference type="Proteomes" id="UP000320042">
    <property type="component" value="Unassembled WGS sequence"/>
</dbReference>
<gene>
    <name evidence="5" type="primary">nuoN</name>
    <name evidence="8" type="ORF">FPZ43_07695</name>
</gene>
<feature type="transmembrane region" description="Helical" evidence="5">
    <location>
        <begin position="290"/>
        <end position="311"/>
    </location>
</feature>
<keyword evidence="5" id="KW-1003">Cell membrane</keyword>
<dbReference type="GO" id="GO:0005886">
    <property type="term" value="C:plasma membrane"/>
    <property type="evidence" value="ECO:0007669"/>
    <property type="project" value="UniProtKB-SubCell"/>
</dbReference>
<dbReference type="EMBL" id="VOEJ01000003">
    <property type="protein sequence ID" value="TWR29734.1"/>
    <property type="molecule type" value="Genomic_DNA"/>
</dbReference>
<keyword evidence="9" id="KW-1185">Reference proteome</keyword>
<dbReference type="EC" id="7.1.1.-" evidence="5"/>
<dbReference type="GO" id="GO:0042773">
    <property type="term" value="P:ATP synthesis coupled electron transport"/>
    <property type="evidence" value="ECO:0007669"/>
    <property type="project" value="InterPro"/>
</dbReference>
<comment type="similarity">
    <text evidence="5">Belongs to the complex I subunit 2 family.</text>
</comment>
<feature type="transmembrane region" description="Helical" evidence="5">
    <location>
        <begin position="195"/>
        <end position="219"/>
    </location>
</feature>
<dbReference type="HAMAP" id="MF_00445">
    <property type="entry name" value="NDH1_NuoN_1"/>
    <property type="match status" value="1"/>
</dbReference>
<feature type="transmembrane region" description="Helical" evidence="5">
    <location>
        <begin position="149"/>
        <end position="170"/>
    </location>
</feature>
<dbReference type="GO" id="GO:0008137">
    <property type="term" value="F:NADH dehydrogenase (ubiquinone) activity"/>
    <property type="evidence" value="ECO:0007669"/>
    <property type="project" value="InterPro"/>
</dbReference>
<evidence type="ECO:0000256" key="1">
    <source>
        <dbReference type="ARBA" id="ARBA00004127"/>
    </source>
</evidence>
<evidence type="ECO:0000256" key="3">
    <source>
        <dbReference type="ARBA" id="ARBA00022989"/>
    </source>
</evidence>
<dbReference type="PANTHER" id="PTHR22773">
    <property type="entry name" value="NADH DEHYDROGENASE"/>
    <property type="match status" value="1"/>
</dbReference>
<evidence type="ECO:0000256" key="2">
    <source>
        <dbReference type="ARBA" id="ARBA00022692"/>
    </source>
</evidence>
<feature type="transmembrane region" description="Helical" evidence="5">
    <location>
        <begin position="231"/>
        <end position="259"/>
    </location>
</feature>
<keyword evidence="5" id="KW-0874">Quinone</keyword>
<proteinExistence type="inferred from homology"/>
<feature type="transmembrane region" description="Helical" evidence="5">
    <location>
        <begin position="435"/>
        <end position="456"/>
    </location>
</feature>
<feature type="transmembrane region" description="Helical" evidence="5">
    <location>
        <begin position="120"/>
        <end position="137"/>
    </location>
</feature>
<dbReference type="Pfam" id="PF00361">
    <property type="entry name" value="Proton_antipo_M"/>
    <property type="match status" value="1"/>
</dbReference>
<evidence type="ECO:0000313" key="8">
    <source>
        <dbReference type="EMBL" id="TWR29734.1"/>
    </source>
</evidence>
<evidence type="ECO:0000256" key="4">
    <source>
        <dbReference type="ARBA" id="ARBA00023136"/>
    </source>
</evidence>
<comment type="catalytic activity">
    <reaction evidence="5">
        <text>a quinone + NADH + 5 H(+)(in) = a quinol + NAD(+) + 4 H(+)(out)</text>
        <dbReference type="Rhea" id="RHEA:57888"/>
        <dbReference type="ChEBI" id="CHEBI:15378"/>
        <dbReference type="ChEBI" id="CHEBI:24646"/>
        <dbReference type="ChEBI" id="CHEBI:57540"/>
        <dbReference type="ChEBI" id="CHEBI:57945"/>
        <dbReference type="ChEBI" id="CHEBI:132124"/>
    </reaction>
</comment>
<dbReference type="NCBIfam" id="TIGR01770">
    <property type="entry name" value="NDH_I_N"/>
    <property type="match status" value="1"/>
</dbReference>
<feature type="domain" description="NADH:quinone oxidoreductase/Mrp antiporter transmembrane" evidence="7">
    <location>
        <begin position="116"/>
        <end position="409"/>
    </location>
</feature>
<evidence type="ECO:0000259" key="7">
    <source>
        <dbReference type="Pfam" id="PF00361"/>
    </source>
</evidence>
<protein>
    <recommendedName>
        <fullName evidence="5">NADH-quinone oxidoreductase subunit N</fullName>
        <ecNumber evidence="5">7.1.1.-</ecNumber>
    </recommendedName>
    <alternativeName>
        <fullName evidence="5">NADH dehydrogenase I subunit N</fullName>
    </alternativeName>
    <alternativeName>
        <fullName evidence="5">NDH-1 subunit N</fullName>
    </alternativeName>
</protein>
<feature type="transmembrane region" description="Helical" evidence="5">
    <location>
        <begin position="317"/>
        <end position="338"/>
    </location>
</feature>
<organism evidence="8 9">
    <name type="scientific">Mucilaginibacter pallidiroseus</name>
    <dbReference type="NCBI Taxonomy" id="2599295"/>
    <lineage>
        <taxon>Bacteria</taxon>
        <taxon>Pseudomonadati</taxon>
        <taxon>Bacteroidota</taxon>
        <taxon>Sphingobacteriia</taxon>
        <taxon>Sphingobacteriales</taxon>
        <taxon>Sphingobacteriaceae</taxon>
        <taxon>Mucilaginibacter</taxon>
    </lineage>
</organism>
<comment type="caution">
    <text evidence="8">The sequence shown here is derived from an EMBL/GenBank/DDBJ whole genome shotgun (WGS) entry which is preliminary data.</text>
</comment>
<dbReference type="GO" id="GO:0048038">
    <property type="term" value="F:quinone binding"/>
    <property type="evidence" value="ECO:0007669"/>
    <property type="project" value="UniProtKB-KW"/>
</dbReference>
<dbReference type="OrthoDB" id="9811718at2"/>
<dbReference type="AlphaFoldDB" id="A0A563UEF2"/>
<feature type="transmembrane region" description="Helical" evidence="5">
    <location>
        <begin position="25"/>
        <end position="44"/>
    </location>
</feature>
<evidence type="ECO:0000256" key="5">
    <source>
        <dbReference type="HAMAP-Rule" id="MF_00445"/>
    </source>
</evidence>
<dbReference type="GO" id="GO:0050136">
    <property type="term" value="F:NADH dehydrogenase (quinone) (non-electrogenic) activity"/>
    <property type="evidence" value="ECO:0007669"/>
    <property type="project" value="UniProtKB-UniRule"/>
</dbReference>